<dbReference type="EMBL" id="CADCTX010000797">
    <property type="protein sequence ID" value="CAA9350901.1"/>
    <property type="molecule type" value="Genomic_DNA"/>
</dbReference>
<organism evidence="2">
    <name type="scientific">uncultured Gemmatimonadaceae bacterium</name>
    <dbReference type="NCBI Taxonomy" id="246130"/>
    <lineage>
        <taxon>Bacteria</taxon>
        <taxon>Pseudomonadati</taxon>
        <taxon>Gemmatimonadota</taxon>
        <taxon>Gemmatimonadia</taxon>
        <taxon>Gemmatimonadales</taxon>
        <taxon>Gemmatimonadaceae</taxon>
        <taxon>environmental samples</taxon>
    </lineage>
</organism>
<feature type="compositionally biased region" description="Basic residues" evidence="1">
    <location>
        <begin position="74"/>
        <end position="83"/>
    </location>
</feature>
<accession>A0A6J4M5P8</accession>
<feature type="region of interest" description="Disordered" evidence="1">
    <location>
        <begin position="1"/>
        <end position="83"/>
    </location>
</feature>
<gene>
    <name evidence="2" type="ORF">AVDCRST_MAG40-2894</name>
</gene>
<protein>
    <submittedName>
        <fullName evidence="2">SSU ribosomal protein S20p</fullName>
    </submittedName>
</protein>
<evidence type="ECO:0000256" key="1">
    <source>
        <dbReference type="SAM" id="MobiDB-lite"/>
    </source>
</evidence>
<feature type="non-terminal residue" evidence="2">
    <location>
        <position position="83"/>
    </location>
</feature>
<evidence type="ECO:0000313" key="2">
    <source>
        <dbReference type="EMBL" id="CAA9350901.1"/>
    </source>
</evidence>
<name>A0A6J4M5P8_9BACT</name>
<feature type="non-terminal residue" evidence="2">
    <location>
        <position position="1"/>
    </location>
</feature>
<dbReference type="AlphaFoldDB" id="A0A6J4M5P8"/>
<feature type="compositionally biased region" description="Basic and acidic residues" evidence="1">
    <location>
        <begin position="61"/>
        <end position="73"/>
    </location>
</feature>
<proteinExistence type="predicted"/>
<sequence>AEHRLRKEEHAEVPRRPGAQPRSAFRSAHRPQEGQGRGRVGRSAYLRREPARSRRPQGADPQERRGPPEEPPRQARRRSRERL</sequence>
<feature type="compositionally biased region" description="Basic and acidic residues" evidence="1">
    <location>
        <begin position="1"/>
        <end position="15"/>
    </location>
</feature>
<keyword evidence="2" id="KW-0689">Ribosomal protein</keyword>
<dbReference type="GO" id="GO:0005840">
    <property type="term" value="C:ribosome"/>
    <property type="evidence" value="ECO:0007669"/>
    <property type="project" value="UniProtKB-KW"/>
</dbReference>
<reference evidence="2" key="1">
    <citation type="submission" date="2020-02" db="EMBL/GenBank/DDBJ databases">
        <authorList>
            <person name="Meier V. D."/>
        </authorList>
    </citation>
    <scope>NUCLEOTIDE SEQUENCE</scope>
    <source>
        <strain evidence="2">AVDCRST_MAG40</strain>
    </source>
</reference>
<keyword evidence="2" id="KW-0687">Ribonucleoprotein</keyword>